<dbReference type="GO" id="GO:0005886">
    <property type="term" value="C:plasma membrane"/>
    <property type="evidence" value="ECO:0007669"/>
    <property type="project" value="UniProtKB-SubCell"/>
</dbReference>
<dbReference type="PANTHER" id="PTHR43744:SF12">
    <property type="entry name" value="ABC TRANSPORTER PERMEASE PROTEIN MG189-RELATED"/>
    <property type="match status" value="1"/>
</dbReference>
<evidence type="ECO:0000256" key="2">
    <source>
        <dbReference type="ARBA" id="ARBA00022448"/>
    </source>
</evidence>
<dbReference type="InterPro" id="IPR000515">
    <property type="entry name" value="MetI-like"/>
</dbReference>
<evidence type="ECO:0000256" key="4">
    <source>
        <dbReference type="ARBA" id="ARBA00022692"/>
    </source>
</evidence>
<keyword evidence="3" id="KW-1003">Cell membrane</keyword>
<feature type="transmembrane region" description="Helical" evidence="7">
    <location>
        <begin position="73"/>
        <end position="94"/>
    </location>
</feature>
<proteinExistence type="inferred from homology"/>
<accession>A0A972K2J3</accession>
<feature type="domain" description="ABC transmembrane type-1" evidence="8">
    <location>
        <begin position="69"/>
        <end position="261"/>
    </location>
</feature>
<keyword evidence="4 7" id="KW-0812">Transmembrane</keyword>
<keyword evidence="10" id="KW-1185">Reference proteome</keyword>
<evidence type="ECO:0000256" key="7">
    <source>
        <dbReference type="RuleBase" id="RU363032"/>
    </source>
</evidence>
<comment type="similarity">
    <text evidence="7">Belongs to the binding-protein-dependent transport system permease family.</text>
</comment>
<evidence type="ECO:0000256" key="6">
    <source>
        <dbReference type="ARBA" id="ARBA00023136"/>
    </source>
</evidence>
<dbReference type="AlphaFoldDB" id="A0A972K2J3"/>
<sequence length="275" mass="31602">MRTSPISRIISYLILVIGMCFVLAPLYLTLTIAMKTTAETTKSFFALPSSFYMGNFVEVIHKANFFKFVGNSVYVTILSILLMLLLIPMVSYAISRNFSKRYYRFLYLFVMSGIFVPFQAIMLPIYRHMSNLKLLDQNGLIVMYVTLAFAQGIFLCVGFLKNIPLELDEASKIDGSGVWTTFTRIIYPLMLPIIATVLILNSLWIWNDFQLPLIILNRHPDYWTLPLFIYNFKSEYAFNYNLAFAGFFISMLPIIILYGFTQKYIIGGLTEGALK</sequence>
<dbReference type="InterPro" id="IPR035906">
    <property type="entry name" value="MetI-like_sf"/>
</dbReference>
<feature type="transmembrane region" description="Helical" evidence="7">
    <location>
        <begin position="185"/>
        <end position="206"/>
    </location>
</feature>
<dbReference type="PANTHER" id="PTHR43744">
    <property type="entry name" value="ABC TRANSPORTER PERMEASE PROTEIN MG189-RELATED-RELATED"/>
    <property type="match status" value="1"/>
</dbReference>
<feature type="transmembrane region" description="Helical" evidence="7">
    <location>
        <begin position="106"/>
        <end position="126"/>
    </location>
</feature>
<name>A0A972K2J3_9BACL</name>
<dbReference type="CDD" id="cd06261">
    <property type="entry name" value="TM_PBP2"/>
    <property type="match status" value="1"/>
</dbReference>
<evidence type="ECO:0000256" key="3">
    <source>
        <dbReference type="ARBA" id="ARBA00022475"/>
    </source>
</evidence>
<keyword evidence="6 7" id="KW-0472">Membrane</keyword>
<comment type="subcellular location">
    <subcellularLocation>
        <location evidence="1 7">Cell membrane</location>
        <topology evidence="1 7">Multi-pass membrane protein</topology>
    </subcellularLocation>
</comment>
<feature type="transmembrane region" description="Helical" evidence="7">
    <location>
        <begin position="240"/>
        <end position="260"/>
    </location>
</feature>
<organism evidence="9 10">
    <name type="scientific">Paenibacillus foliorum</name>
    <dbReference type="NCBI Taxonomy" id="2654974"/>
    <lineage>
        <taxon>Bacteria</taxon>
        <taxon>Bacillati</taxon>
        <taxon>Bacillota</taxon>
        <taxon>Bacilli</taxon>
        <taxon>Bacillales</taxon>
        <taxon>Paenibacillaceae</taxon>
        <taxon>Paenibacillus</taxon>
    </lineage>
</organism>
<dbReference type="RefSeq" id="WP_171653211.1">
    <property type="nucleotide sequence ID" value="NZ_WHOD01000067.1"/>
</dbReference>
<dbReference type="EMBL" id="WHOD01000067">
    <property type="protein sequence ID" value="NOU94988.1"/>
    <property type="molecule type" value="Genomic_DNA"/>
</dbReference>
<dbReference type="PROSITE" id="PS50928">
    <property type="entry name" value="ABC_TM1"/>
    <property type="match status" value="1"/>
</dbReference>
<comment type="caution">
    <text evidence="9">The sequence shown here is derived from an EMBL/GenBank/DDBJ whole genome shotgun (WGS) entry which is preliminary data.</text>
</comment>
<feature type="transmembrane region" description="Helical" evidence="7">
    <location>
        <begin position="141"/>
        <end position="164"/>
    </location>
</feature>
<keyword evidence="2 7" id="KW-0813">Transport</keyword>
<evidence type="ECO:0000313" key="9">
    <source>
        <dbReference type="EMBL" id="NOU94988.1"/>
    </source>
</evidence>
<feature type="transmembrane region" description="Helical" evidence="7">
    <location>
        <begin position="12"/>
        <end position="34"/>
    </location>
</feature>
<gene>
    <name evidence="9" type="ORF">GC093_17420</name>
</gene>
<dbReference type="Gene3D" id="1.10.3720.10">
    <property type="entry name" value="MetI-like"/>
    <property type="match status" value="1"/>
</dbReference>
<dbReference type="Proteomes" id="UP000641588">
    <property type="component" value="Unassembled WGS sequence"/>
</dbReference>
<dbReference type="GO" id="GO:0055085">
    <property type="term" value="P:transmembrane transport"/>
    <property type="evidence" value="ECO:0007669"/>
    <property type="project" value="InterPro"/>
</dbReference>
<dbReference type="SUPFAM" id="SSF161098">
    <property type="entry name" value="MetI-like"/>
    <property type="match status" value="1"/>
</dbReference>
<evidence type="ECO:0000259" key="8">
    <source>
        <dbReference type="PROSITE" id="PS50928"/>
    </source>
</evidence>
<evidence type="ECO:0000256" key="1">
    <source>
        <dbReference type="ARBA" id="ARBA00004651"/>
    </source>
</evidence>
<evidence type="ECO:0000313" key="10">
    <source>
        <dbReference type="Proteomes" id="UP000641588"/>
    </source>
</evidence>
<dbReference type="Pfam" id="PF00528">
    <property type="entry name" value="BPD_transp_1"/>
    <property type="match status" value="1"/>
</dbReference>
<keyword evidence="5 7" id="KW-1133">Transmembrane helix</keyword>
<reference evidence="9" key="1">
    <citation type="submission" date="2019-10" db="EMBL/GenBank/DDBJ databases">
        <title>Description of Paenibacillus glebae sp. nov.</title>
        <authorList>
            <person name="Carlier A."/>
            <person name="Qi S."/>
        </authorList>
    </citation>
    <scope>NUCLEOTIDE SEQUENCE</scope>
    <source>
        <strain evidence="9">LMG 31456</strain>
    </source>
</reference>
<evidence type="ECO:0000256" key="5">
    <source>
        <dbReference type="ARBA" id="ARBA00022989"/>
    </source>
</evidence>
<protein>
    <submittedName>
        <fullName evidence="9">ABC transporter permease subunit</fullName>
    </submittedName>
</protein>